<sequence>MDFSALVLMEKDKDTGHLIKEIGSYAVNEGAVYVNKLYVIDGEVNLYFQVNKDVEDWEYSAVYDLFDVEAFETLGYDIEEVDDEFNPTWMISFPFDEEHEEVRAILNELCTLIKDNIEKVFESIKDKRAEYEE</sequence>
<evidence type="ECO:0000313" key="2">
    <source>
        <dbReference type="Proteomes" id="UP000512286"/>
    </source>
</evidence>
<dbReference type="Proteomes" id="UP000512286">
    <property type="component" value="Chromosome"/>
</dbReference>
<dbReference type="InterPro" id="IPR046650">
    <property type="entry name" value="DUF6762"/>
</dbReference>
<dbReference type="KEGG" id="cint:HZF06_05625"/>
<accession>A0A7D6VUJ8</accession>
<dbReference type="Pfam" id="PF20548">
    <property type="entry name" value="DUF6762"/>
    <property type="match status" value="1"/>
</dbReference>
<proteinExistence type="predicted"/>
<evidence type="ECO:0000313" key="1">
    <source>
        <dbReference type="EMBL" id="QLY82288.1"/>
    </source>
</evidence>
<dbReference type="EMBL" id="CP059378">
    <property type="protein sequence ID" value="QLY82288.1"/>
    <property type="molecule type" value="Genomic_DNA"/>
</dbReference>
<name>A0A7D6VUJ8_9CLOT</name>
<protein>
    <submittedName>
        <fullName evidence="1">Uncharacterized protein</fullName>
    </submittedName>
</protein>
<reference evidence="1 2" key="1">
    <citation type="submission" date="2020-07" db="EMBL/GenBank/DDBJ databases">
        <title>Electron transfer.</title>
        <authorList>
            <person name="Huang L."/>
            <person name="Liu X."/>
            <person name="Zhou S."/>
        </authorList>
    </citation>
    <scope>NUCLEOTIDE SEQUENCE [LARGE SCALE GENOMIC DNA]</scope>
    <source>
        <strain evidence="1 2">Lx1</strain>
    </source>
</reference>
<dbReference type="RefSeq" id="WP_181603676.1">
    <property type="nucleotide sequence ID" value="NZ_CP059378.1"/>
</dbReference>
<dbReference type="AlphaFoldDB" id="A0A7D6VUJ8"/>
<gene>
    <name evidence="1" type="ORF">HZF06_05625</name>
</gene>
<organism evidence="1 2">
    <name type="scientific">Clostridium intestinale</name>
    <dbReference type="NCBI Taxonomy" id="36845"/>
    <lineage>
        <taxon>Bacteria</taxon>
        <taxon>Bacillati</taxon>
        <taxon>Bacillota</taxon>
        <taxon>Clostridia</taxon>
        <taxon>Eubacteriales</taxon>
        <taxon>Clostridiaceae</taxon>
        <taxon>Clostridium</taxon>
    </lineage>
</organism>